<evidence type="ECO:0000259" key="5">
    <source>
        <dbReference type="PROSITE" id="PS50045"/>
    </source>
</evidence>
<feature type="domain" description="Sigma-54 factor interaction" evidence="5">
    <location>
        <begin position="348"/>
        <end position="578"/>
    </location>
</feature>
<dbReference type="PROSITE" id="PS00675">
    <property type="entry name" value="SIGMA54_INTERACT_1"/>
    <property type="match status" value="1"/>
</dbReference>
<dbReference type="InterPro" id="IPR025943">
    <property type="entry name" value="Sigma_54_int_dom_ATP-bd_2"/>
</dbReference>
<dbReference type="InterPro" id="IPR027417">
    <property type="entry name" value="P-loop_NTPase"/>
</dbReference>
<dbReference type="PROSITE" id="PS00676">
    <property type="entry name" value="SIGMA54_INTERACT_2"/>
    <property type="match status" value="1"/>
</dbReference>
<keyword evidence="1" id="KW-0547">Nucleotide-binding</keyword>
<dbReference type="InterPro" id="IPR002078">
    <property type="entry name" value="Sigma_54_int"/>
</dbReference>
<dbReference type="Proteomes" id="UP001164761">
    <property type="component" value="Chromosome"/>
</dbReference>
<reference evidence="6" key="1">
    <citation type="submission" date="2022-08" db="EMBL/GenBank/DDBJ databases">
        <title>Alicyclobacillus fastidiosus DSM 17978, complete genome.</title>
        <authorList>
            <person name="Wang Q."/>
            <person name="Cai R."/>
            <person name="Wang Z."/>
        </authorList>
    </citation>
    <scope>NUCLEOTIDE SEQUENCE</scope>
    <source>
        <strain evidence="6">DSM 17978</strain>
    </source>
</reference>
<keyword evidence="4" id="KW-0804">Transcription</keyword>
<name>A0ABY6ZKT4_9BACL</name>
<dbReference type="PANTHER" id="PTHR32071">
    <property type="entry name" value="TRANSCRIPTIONAL REGULATORY PROTEIN"/>
    <property type="match status" value="1"/>
</dbReference>
<dbReference type="Gene3D" id="3.30.450.40">
    <property type="match status" value="1"/>
</dbReference>
<dbReference type="InterPro" id="IPR009057">
    <property type="entry name" value="Homeodomain-like_sf"/>
</dbReference>
<protein>
    <submittedName>
        <fullName evidence="6">Sigma-54-dependent Fis family transcriptional regulator</fullName>
    </submittedName>
</protein>
<dbReference type="InterPro" id="IPR003593">
    <property type="entry name" value="AAA+_ATPase"/>
</dbReference>
<keyword evidence="3" id="KW-0805">Transcription regulation</keyword>
<dbReference type="InterPro" id="IPR025662">
    <property type="entry name" value="Sigma_54_int_dom_ATP-bd_1"/>
</dbReference>
<evidence type="ECO:0000313" key="7">
    <source>
        <dbReference type="Proteomes" id="UP001164761"/>
    </source>
</evidence>
<dbReference type="Gene3D" id="1.10.10.60">
    <property type="entry name" value="Homeodomain-like"/>
    <property type="match status" value="1"/>
</dbReference>
<proteinExistence type="predicted"/>
<dbReference type="Pfam" id="PF00158">
    <property type="entry name" value="Sigma54_activat"/>
    <property type="match status" value="1"/>
</dbReference>
<accession>A0ABY6ZKT4</accession>
<dbReference type="PRINTS" id="PR01590">
    <property type="entry name" value="HTHFIS"/>
</dbReference>
<dbReference type="PROSITE" id="PS50045">
    <property type="entry name" value="SIGMA54_INTERACT_4"/>
    <property type="match status" value="1"/>
</dbReference>
<evidence type="ECO:0000313" key="6">
    <source>
        <dbReference type="EMBL" id="WAH43087.1"/>
    </source>
</evidence>
<organism evidence="6 7">
    <name type="scientific">Alicyclobacillus fastidiosus</name>
    <dbReference type="NCBI Taxonomy" id="392011"/>
    <lineage>
        <taxon>Bacteria</taxon>
        <taxon>Bacillati</taxon>
        <taxon>Bacillota</taxon>
        <taxon>Bacilli</taxon>
        <taxon>Bacillales</taxon>
        <taxon>Alicyclobacillaceae</taxon>
        <taxon>Alicyclobacillus</taxon>
    </lineage>
</organism>
<evidence type="ECO:0000256" key="4">
    <source>
        <dbReference type="ARBA" id="ARBA00023163"/>
    </source>
</evidence>
<dbReference type="Pfam" id="PF02954">
    <property type="entry name" value="HTH_8"/>
    <property type="match status" value="1"/>
</dbReference>
<dbReference type="SMART" id="SM00382">
    <property type="entry name" value="AAA"/>
    <property type="match status" value="1"/>
</dbReference>
<dbReference type="InterPro" id="IPR002197">
    <property type="entry name" value="HTH_Fis"/>
</dbReference>
<dbReference type="Gene3D" id="3.40.50.300">
    <property type="entry name" value="P-loop containing nucleotide triphosphate hydrolases"/>
    <property type="match status" value="1"/>
</dbReference>
<dbReference type="RefSeq" id="WP_268006966.1">
    <property type="nucleotide sequence ID" value="NZ_BSUT01000001.1"/>
</dbReference>
<dbReference type="InterPro" id="IPR058031">
    <property type="entry name" value="AAA_lid_NorR"/>
</dbReference>
<dbReference type="SUPFAM" id="SSF52540">
    <property type="entry name" value="P-loop containing nucleoside triphosphate hydrolases"/>
    <property type="match status" value="1"/>
</dbReference>
<dbReference type="Pfam" id="PF25601">
    <property type="entry name" value="AAA_lid_14"/>
    <property type="match status" value="1"/>
</dbReference>
<dbReference type="Gene3D" id="1.10.8.60">
    <property type="match status" value="1"/>
</dbReference>
<dbReference type="CDD" id="cd00009">
    <property type="entry name" value="AAA"/>
    <property type="match status" value="1"/>
</dbReference>
<keyword evidence="2" id="KW-0067">ATP-binding</keyword>
<dbReference type="EMBL" id="CP104067">
    <property type="protein sequence ID" value="WAH43087.1"/>
    <property type="molecule type" value="Genomic_DNA"/>
</dbReference>
<dbReference type="InterPro" id="IPR029016">
    <property type="entry name" value="GAF-like_dom_sf"/>
</dbReference>
<evidence type="ECO:0000256" key="3">
    <source>
        <dbReference type="ARBA" id="ARBA00023015"/>
    </source>
</evidence>
<gene>
    <name evidence="6" type="ORF">NZD89_06670</name>
</gene>
<evidence type="ECO:0000256" key="1">
    <source>
        <dbReference type="ARBA" id="ARBA00022741"/>
    </source>
</evidence>
<dbReference type="SUPFAM" id="SSF46689">
    <property type="entry name" value="Homeodomain-like"/>
    <property type="match status" value="1"/>
</dbReference>
<keyword evidence="7" id="KW-1185">Reference proteome</keyword>
<evidence type="ECO:0000256" key="2">
    <source>
        <dbReference type="ARBA" id="ARBA00022840"/>
    </source>
</evidence>
<sequence>MTLNMIDKDFTTSIQKAWYDYVEKGLNSSKLIRRDIFHSWERSRGFGVDPYQQQVKAVLTNDDLINRREKNKTLLSFAIPDTEYLSDFIVGSETIITIADKNGLILNSFGDNSILNKGEKIRLMPGAVWSEEVAGTNAIGTVIKTKKPVQVFFMEHFCNGWHDWFCAAAPILNPISNELIGVFDISGKWKNIHPHTLGLSISKANEISKSIEKNVYQYCLLGNPFLETQWGEWDDGIILADVNKRVVKMNAKSECFLRKRIHTLDDIPEFNQLVTYVLQEDQKVVEQEITLSEGRCRFICSIYSVMMDEDLIGFGIRLRESPSLLRGMKSISVERKDQSSTRYTFDHMIGSSPAFLKVVQQAKKAAMLDSNLFLAGETGTGKELFAQSIHQASRRRNKPFVAINCGAIPRELIESELFGYEPGAFTGAKSKGSYGKFELAHGGTIFLDEIGDMPLNLQVHLLRVLEEKCVTRIGGEKPIPLDIRVIAATNKNLMEAVQKGEFRRDLVHRLQVIQIKLPALRERSMDIPSLAQYFLQRLAPQFGKSNVIVDPETIRILQQYSWTGNIRELKNMIEQSLFNMEENTLLPCDLPSDLLDMVENPLKSERNLIISMIQQMDGSIPRAAVKLGISRATMYRKVKQYGITPNEF</sequence>